<reference evidence="9 10" key="1">
    <citation type="submission" date="2018-10" db="EMBL/GenBank/DDBJ databases">
        <title>Fifty Aureobasidium pullulans genomes reveal a recombining polyextremotolerant generalist.</title>
        <authorList>
            <person name="Gostincar C."/>
            <person name="Turk M."/>
            <person name="Zajc J."/>
            <person name="Gunde-Cimerman N."/>
        </authorList>
    </citation>
    <scope>NUCLEOTIDE SEQUENCE [LARGE SCALE GENOMIC DNA]</scope>
    <source>
        <strain evidence="9 10">EXF-3519</strain>
    </source>
</reference>
<dbReference type="GO" id="GO:0008233">
    <property type="term" value="F:peptidase activity"/>
    <property type="evidence" value="ECO:0007669"/>
    <property type="project" value="UniProtKB-KW"/>
</dbReference>
<dbReference type="InterPro" id="IPR002933">
    <property type="entry name" value="Peptidase_M20"/>
</dbReference>
<dbReference type="Pfam" id="PF01546">
    <property type="entry name" value="Peptidase_M20"/>
    <property type="match status" value="1"/>
</dbReference>
<feature type="compositionally biased region" description="Basic and acidic residues" evidence="8">
    <location>
        <begin position="721"/>
        <end position="740"/>
    </location>
</feature>
<name>A0A4S9X0B2_AURPU</name>
<feature type="region of interest" description="Disordered" evidence="8">
    <location>
        <begin position="382"/>
        <end position="456"/>
    </location>
</feature>
<feature type="repeat" description="WD" evidence="7">
    <location>
        <begin position="640"/>
        <end position="681"/>
    </location>
</feature>
<organism evidence="9 10">
    <name type="scientific">Aureobasidium pullulans</name>
    <name type="common">Black yeast</name>
    <name type="synonym">Pullularia pullulans</name>
    <dbReference type="NCBI Taxonomy" id="5580"/>
    <lineage>
        <taxon>Eukaryota</taxon>
        <taxon>Fungi</taxon>
        <taxon>Dikarya</taxon>
        <taxon>Ascomycota</taxon>
        <taxon>Pezizomycotina</taxon>
        <taxon>Dothideomycetes</taxon>
        <taxon>Dothideomycetidae</taxon>
        <taxon>Dothideales</taxon>
        <taxon>Saccotheciaceae</taxon>
        <taxon>Aureobasidium</taxon>
    </lineage>
</organism>
<evidence type="ECO:0000256" key="4">
    <source>
        <dbReference type="ARBA" id="ARBA00022723"/>
    </source>
</evidence>
<evidence type="ECO:0000313" key="10">
    <source>
        <dbReference type="Proteomes" id="UP000309734"/>
    </source>
</evidence>
<keyword evidence="2 7" id="KW-0853">WD repeat</keyword>
<evidence type="ECO:0000256" key="2">
    <source>
        <dbReference type="ARBA" id="ARBA00022574"/>
    </source>
</evidence>
<dbReference type="Gene3D" id="3.40.630.10">
    <property type="entry name" value="Zn peptidases"/>
    <property type="match status" value="2"/>
</dbReference>
<dbReference type="PANTHER" id="PTHR43270">
    <property type="entry name" value="BETA-ALA-HIS DIPEPTIDASE"/>
    <property type="match status" value="1"/>
</dbReference>
<dbReference type="PROSITE" id="PS00678">
    <property type="entry name" value="WD_REPEATS_1"/>
    <property type="match status" value="1"/>
</dbReference>
<feature type="repeat" description="WD" evidence="7">
    <location>
        <begin position="914"/>
        <end position="950"/>
    </location>
</feature>
<dbReference type="EMBL" id="QZBS01000134">
    <property type="protein sequence ID" value="THZ72015.1"/>
    <property type="molecule type" value="Genomic_DNA"/>
</dbReference>
<evidence type="ECO:0000313" key="9">
    <source>
        <dbReference type="EMBL" id="THZ72015.1"/>
    </source>
</evidence>
<evidence type="ECO:0000256" key="1">
    <source>
        <dbReference type="ARBA" id="ARBA00006247"/>
    </source>
</evidence>
<feature type="compositionally biased region" description="Polar residues" evidence="8">
    <location>
        <begin position="226"/>
        <end position="235"/>
    </location>
</feature>
<dbReference type="InterPro" id="IPR051458">
    <property type="entry name" value="Cyt/Met_Dipeptidase"/>
</dbReference>
<dbReference type="PROSITE" id="PS50082">
    <property type="entry name" value="WD_REPEATS_2"/>
    <property type="match status" value="2"/>
</dbReference>
<evidence type="ECO:0000256" key="8">
    <source>
        <dbReference type="SAM" id="MobiDB-lite"/>
    </source>
</evidence>
<dbReference type="InterPro" id="IPR001680">
    <property type="entry name" value="WD40_rpt"/>
</dbReference>
<gene>
    <name evidence="9" type="ORF">D6C85_04946</name>
</gene>
<feature type="compositionally biased region" description="Low complexity" evidence="8">
    <location>
        <begin position="251"/>
        <end position="265"/>
    </location>
</feature>
<dbReference type="SMART" id="SM00320">
    <property type="entry name" value="WD40"/>
    <property type="match status" value="7"/>
</dbReference>
<comment type="caution">
    <text evidence="9">The sequence shown here is derived from an EMBL/GenBank/DDBJ whole genome shotgun (WGS) entry which is preliminary data.</text>
</comment>
<feature type="region of interest" description="Disordered" evidence="8">
    <location>
        <begin position="476"/>
        <end position="504"/>
    </location>
</feature>
<keyword evidence="5" id="KW-0677">Repeat</keyword>
<dbReference type="InterPro" id="IPR036322">
    <property type="entry name" value="WD40_repeat_dom_sf"/>
</dbReference>
<proteinExistence type="inferred from homology"/>
<keyword evidence="4" id="KW-0479">Metal-binding</keyword>
<feature type="region of interest" description="Disordered" evidence="8">
    <location>
        <begin position="1349"/>
        <end position="1432"/>
    </location>
</feature>
<keyword evidence="3" id="KW-0645">Protease</keyword>
<sequence>MSGRLSRIFIFSKSLGTDVPRLEDKLNQSAFSLPALTIKHVIALALATRFADVHYYFNQPTSKPVHHRFDKGSYLYLYYNSTQRRIRLEVANSAGTSDQDAFNGYLDHAMLTNTFKHPNLFTIAVEGAKHGGVSPRPADHSHWHLPAFGLTHEHKYLYKIHTLDLYLWTTNDAIKFLDLMKRILPHQQLDITEAAHPPEHDGSMSPVVQQLENMAIHTPPHARAASTVSHVSNQSRLDRTPEGQRTVSLQTALASTPASAASLAPYNPAAPSAPEPIAHREKTPPPVDAGNGTGLSVAATHEQPGQYTTAGAQYHHQISSHSTFPGPPQRVTSIGSFPPPPPLAAHSLHPGLQTARSFAGPLISSQSHTPQQQHGLTQYASYPQQQSAHYPQSPGIQMHTPLQSPGIPNTPGQPPAYGMHTPLQSPAFAPQHTPQSPGLPPTPHGGFSNYTYGPQASQPTLATEAYSVHTQAYRPTEQEAAHGHGHTPKVQQQQGNPKPGGFEERLKKTEKGFGRILRKLDQKILVSHDNNKANATRILGITRAMSLAFRYRNSLTVDSSNAGSETDDQLLPRRPSFPPSRTSYQQETQQQHNLPTLSHRLRHDASILALALSDNAVFAGTQRGEIIVYSLDTYERIALLEAHKSSVLDLCICEDENLLFSSAADRITNVWDLNTYQHVYSLYSRYDTGDVFCVAYSSLLRTVYLGAQNTSIQWYDLKEKDHRPKPKRDDHPSLREDPFFDSRGPGGIRTPRPADHGLPARHAAGGEVLEIDQDNIKHFAHYGYVYCMMLAKGVVPDAPGDQVLISAGGDGVINLWTMDAKRGGAIDLLYTLDDGREEGQSILSLAIDGTFLYSGRTGGEVNVWDLETRQLVRSLKAHRDDVLSICIGGGYMFSAAVTGYVRKFDRQYQCASRLRAHEGQILTSAFTYYKGKPLYVTGANDNTVAVWDVSDCIMSPTAIKRTTDEQMLEHLKRFIAYKTVSSDPKYKGDCRRGASYLRSVFKGFGAATEMLPTEDGSNPIILARFRGNPSTAATRKKVLFYGHYDVVAADNEQGKWITDPFVMEGLDGYLYGRGTSDNKGPIMAAIFACAELMSEQALGSDVIFLIEGEEESGSRGFANAVKQHKQIIGDVDWILLANSYWLDDSIPCVTYGLRGVIHATVQVESDHPDLHSGVDGSSQLDEPLKDLVMLLSTLTGSHGKVKIPSFYDPIPELSKEEEILYEDITQALVARNPDLGDPRDLALSLMRRWREASLTVHRFQTSGPANAAIIPRLAKAALSLRLVPNQEADTVGEALIKYLQSEFDKLGSHNRMTVTIDHQAEPWLGDFNNQIFQTLDKAIMDVWGPIPEVPQHRRKSSLAQVSKENALKVTIPKKEEVQNTHTSKPSPTTSSVLANGGPTSASSSALTDATNDASSSLLPIPSPTTKKSRTKPLYIREGGSIPAIRFLEKEFGAPAAHFPCGQASDSAHLDNERLRLINLYKSKDIFKRVFRELPMK</sequence>
<dbReference type="PROSITE" id="PS00758">
    <property type="entry name" value="ARGE_DAPE_CPG2_1"/>
    <property type="match status" value="1"/>
</dbReference>
<dbReference type="Gene3D" id="3.30.70.360">
    <property type="match status" value="1"/>
</dbReference>
<dbReference type="SUPFAM" id="SSF50978">
    <property type="entry name" value="WD40 repeat-like"/>
    <property type="match status" value="1"/>
</dbReference>
<dbReference type="PANTHER" id="PTHR43270:SF8">
    <property type="entry name" value="DI- AND TRIPEPTIDASE DUG2-RELATED"/>
    <property type="match status" value="1"/>
</dbReference>
<feature type="compositionally biased region" description="Low complexity" evidence="8">
    <location>
        <begin position="1380"/>
        <end position="1391"/>
    </location>
</feature>
<keyword evidence="6" id="KW-0378">Hydrolase</keyword>
<evidence type="ECO:0000256" key="6">
    <source>
        <dbReference type="ARBA" id="ARBA00022801"/>
    </source>
</evidence>
<dbReference type="InterPro" id="IPR019775">
    <property type="entry name" value="WD40_repeat_CS"/>
</dbReference>
<dbReference type="Proteomes" id="UP000309734">
    <property type="component" value="Unassembled WGS sequence"/>
</dbReference>
<dbReference type="PROSITE" id="PS50294">
    <property type="entry name" value="WD_REPEATS_REGION"/>
    <property type="match status" value="2"/>
</dbReference>
<protein>
    <submittedName>
        <fullName evidence="9">Glutathione degradosome</fullName>
    </submittedName>
</protein>
<dbReference type="GO" id="GO:0006751">
    <property type="term" value="P:glutathione catabolic process"/>
    <property type="evidence" value="ECO:0007669"/>
    <property type="project" value="TreeGrafter"/>
</dbReference>
<dbReference type="InterPro" id="IPR015943">
    <property type="entry name" value="WD40/YVTN_repeat-like_dom_sf"/>
</dbReference>
<dbReference type="GO" id="GO:0046872">
    <property type="term" value="F:metal ion binding"/>
    <property type="evidence" value="ECO:0007669"/>
    <property type="project" value="UniProtKB-KW"/>
</dbReference>
<evidence type="ECO:0000256" key="7">
    <source>
        <dbReference type="PROSITE-ProRule" id="PRU00221"/>
    </source>
</evidence>
<dbReference type="SUPFAM" id="SSF53187">
    <property type="entry name" value="Zn-dependent exopeptidases"/>
    <property type="match status" value="1"/>
</dbReference>
<dbReference type="InterPro" id="IPR001261">
    <property type="entry name" value="ArgE/DapE_CS"/>
</dbReference>
<feature type="region of interest" description="Disordered" evidence="8">
    <location>
        <begin position="221"/>
        <end position="291"/>
    </location>
</feature>
<accession>A0A4S9X0B2</accession>
<dbReference type="Gene3D" id="2.130.10.10">
    <property type="entry name" value="YVTN repeat-like/Quinoprotein amine dehydrogenase"/>
    <property type="match status" value="2"/>
</dbReference>
<feature type="region of interest" description="Disordered" evidence="8">
    <location>
        <begin position="721"/>
        <end position="759"/>
    </location>
</feature>
<comment type="similarity">
    <text evidence="1">Belongs to the peptidase M20A family.</text>
</comment>
<evidence type="ECO:0000256" key="3">
    <source>
        <dbReference type="ARBA" id="ARBA00022670"/>
    </source>
</evidence>
<feature type="compositionally biased region" description="Low complexity" evidence="8">
    <location>
        <begin position="1399"/>
        <end position="1419"/>
    </location>
</feature>
<evidence type="ECO:0000256" key="5">
    <source>
        <dbReference type="ARBA" id="ARBA00022737"/>
    </source>
</evidence>
<dbReference type="Pfam" id="PF00400">
    <property type="entry name" value="WD40"/>
    <property type="match status" value="1"/>
</dbReference>
<feature type="region of interest" description="Disordered" evidence="8">
    <location>
        <begin position="558"/>
        <end position="592"/>
    </location>
</feature>
<dbReference type="GO" id="GO:0006508">
    <property type="term" value="P:proteolysis"/>
    <property type="evidence" value="ECO:0007669"/>
    <property type="project" value="UniProtKB-KW"/>
</dbReference>